<dbReference type="InterPro" id="IPR045062">
    <property type="entry name" value="Cyt_c_biogenesis_CcsA/CcmC"/>
</dbReference>
<feature type="domain" description="Cytochrome c assembly protein" evidence="6">
    <location>
        <begin position="73"/>
        <end position="270"/>
    </location>
</feature>
<feature type="transmembrane region" description="Helical" evidence="5">
    <location>
        <begin position="184"/>
        <end position="209"/>
    </location>
</feature>
<keyword evidence="4 5" id="KW-0472">Membrane</keyword>
<evidence type="ECO:0000256" key="1">
    <source>
        <dbReference type="ARBA" id="ARBA00004141"/>
    </source>
</evidence>
<feature type="transmembrane region" description="Helical" evidence="5">
    <location>
        <begin position="249"/>
        <end position="269"/>
    </location>
</feature>
<organism evidence="7 8">
    <name type="scientific">Gottfriedia solisilvae</name>
    <dbReference type="NCBI Taxonomy" id="1516104"/>
    <lineage>
        <taxon>Bacteria</taxon>
        <taxon>Bacillati</taxon>
        <taxon>Bacillota</taxon>
        <taxon>Bacilli</taxon>
        <taxon>Bacillales</taxon>
        <taxon>Bacillaceae</taxon>
        <taxon>Gottfriedia</taxon>
    </lineage>
</organism>
<dbReference type="InterPro" id="IPR002541">
    <property type="entry name" value="Cyt_c_assembly"/>
</dbReference>
<dbReference type="AlphaFoldDB" id="A0A8J3AHY0"/>
<keyword evidence="2 5" id="KW-0812">Transmembrane</keyword>
<keyword evidence="3 5" id="KW-1133">Transmembrane helix</keyword>
<dbReference type="Proteomes" id="UP000626244">
    <property type="component" value="Unassembled WGS sequence"/>
</dbReference>
<gene>
    <name evidence="7" type="ORF">GCM10007380_02910</name>
</gene>
<evidence type="ECO:0000256" key="3">
    <source>
        <dbReference type="ARBA" id="ARBA00022989"/>
    </source>
</evidence>
<feature type="transmembrane region" description="Helical" evidence="5">
    <location>
        <begin position="96"/>
        <end position="114"/>
    </location>
</feature>
<evidence type="ECO:0000256" key="5">
    <source>
        <dbReference type="SAM" id="Phobius"/>
    </source>
</evidence>
<dbReference type="EMBL" id="BMHB01000001">
    <property type="protein sequence ID" value="GGI10460.1"/>
    <property type="molecule type" value="Genomic_DNA"/>
</dbReference>
<feature type="transmembrane region" description="Helical" evidence="5">
    <location>
        <begin position="73"/>
        <end position="91"/>
    </location>
</feature>
<evidence type="ECO:0000313" key="8">
    <source>
        <dbReference type="Proteomes" id="UP000626244"/>
    </source>
</evidence>
<keyword evidence="8" id="KW-1185">Reference proteome</keyword>
<proteinExistence type="predicted"/>
<sequence length="277" mass="32197">MELLESSFVYHLIILLFAWSIVFSFIDFIDTNRLASRVAFYLLAIVWGFSTVLMIYSVSQYSLFSFITSREGLYVYVWIIISLSMIINWLVKLDYLVFFTNVVSFLVFSLSILIPKAGKTATLVDQLKSELLYVHIGLAFLAYGAFTLSFIFSVMYIFQYFLLKKKKWSNHLKKLGSLGKLEKMVNTFNLFGVPLMFTSLFLGVIWASLRLHSFVWYDMKVLGSFFVLIMFSTFIYLKVSNRLYGKSLCLFNICCFLVLFGNYVVSNLYSSFHLWST</sequence>
<accession>A0A8J3AHY0</accession>
<evidence type="ECO:0000259" key="6">
    <source>
        <dbReference type="Pfam" id="PF01578"/>
    </source>
</evidence>
<dbReference type="GO" id="GO:0020037">
    <property type="term" value="F:heme binding"/>
    <property type="evidence" value="ECO:0007669"/>
    <property type="project" value="InterPro"/>
</dbReference>
<dbReference type="RefSeq" id="WP_088004172.1">
    <property type="nucleotide sequence ID" value="NZ_BMHB01000001.1"/>
</dbReference>
<dbReference type="GO" id="GO:0017004">
    <property type="term" value="P:cytochrome complex assembly"/>
    <property type="evidence" value="ECO:0007669"/>
    <property type="project" value="InterPro"/>
</dbReference>
<dbReference type="OrthoDB" id="2417400at2"/>
<protein>
    <submittedName>
        <fullName evidence="7">Cytochrome c assembly protein</fullName>
    </submittedName>
</protein>
<dbReference type="Pfam" id="PF01578">
    <property type="entry name" value="Cytochrom_C_asm"/>
    <property type="match status" value="1"/>
</dbReference>
<evidence type="ECO:0000313" key="7">
    <source>
        <dbReference type="EMBL" id="GGI10460.1"/>
    </source>
</evidence>
<dbReference type="PANTHER" id="PTHR30071:SF15">
    <property type="entry name" value="PROTEIN HEMX"/>
    <property type="match status" value="1"/>
</dbReference>
<feature type="transmembrane region" description="Helical" evidence="5">
    <location>
        <begin position="6"/>
        <end position="26"/>
    </location>
</feature>
<comment type="subcellular location">
    <subcellularLocation>
        <location evidence="1">Membrane</location>
        <topology evidence="1">Multi-pass membrane protein</topology>
    </subcellularLocation>
</comment>
<dbReference type="PANTHER" id="PTHR30071">
    <property type="entry name" value="HEME EXPORTER PROTEIN C"/>
    <property type="match status" value="1"/>
</dbReference>
<reference evidence="8" key="1">
    <citation type="journal article" date="2019" name="Int. J. Syst. Evol. Microbiol.">
        <title>The Global Catalogue of Microorganisms (GCM) 10K type strain sequencing project: providing services to taxonomists for standard genome sequencing and annotation.</title>
        <authorList>
            <consortium name="The Broad Institute Genomics Platform"/>
            <consortium name="The Broad Institute Genome Sequencing Center for Infectious Disease"/>
            <person name="Wu L."/>
            <person name="Ma J."/>
        </authorList>
    </citation>
    <scope>NUCLEOTIDE SEQUENCE [LARGE SCALE GENOMIC DNA]</scope>
    <source>
        <strain evidence="8">CGMCC 1.14993</strain>
    </source>
</reference>
<feature type="transmembrane region" description="Helical" evidence="5">
    <location>
        <begin position="38"/>
        <end position="58"/>
    </location>
</feature>
<comment type="caution">
    <text evidence="7">The sequence shown here is derived from an EMBL/GenBank/DDBJ whole genome shotgun (WGS) entry which is preliminary data.</text>
</comment>
<evidence type="ECO:0000256" key="4">
    <source>
        <dbReference type="ARBA" id="ARBA00023136"/>
    </source>
</evidence>
<evidence type="ECO:0000256" key="2">
    <source>
        <dbReference type="ARBA" id="ARBA00022692"/>
    </source>
</evidence>
<dbReference type="GO" id="GO:0005886">
    <property type="term" value="C:plasma membrane"/>
    <property type="evidence" value="ECO:0007669"/>
    <property type="project" value="TreeGrafter"/>
</dbReference>
<feature type="transmembrane region" description="Helical" evidence="5">
    <location>
        <begin position="134"/>
        <end position="163"/>
    </location>
</feature>
<feature type="transmembrane region" description="Helical" evidence="5">
    <location>
        <begin position="221"/>
        <end position="237"/>
    </location>
</feature>
<name>A0A8J3AHY0_9BACI</name>